<dbReference type="RefSeq" id="WP_204843335.1">
    <property type="nucleotide sequence ID" value="NZ_JAFBCL010000001.1"/>
</dbReference>
<evidence type="ECO:0000256" key="2">
    <source>
        <dbReference type="SAM" id="Phobius"/>
    </source>
</evidence>
<keyword evidence="2" id="KW-0812">Transmembrane</keyword>
<reference evidence="3 4" key="1">
    <citation type="submission" date="2021-01" db="EMBL/GenBank/DDBJ databases">
        <title>Sequencing the genomes of 1000 actinobacteria strains.</title>
        <authorList>
            <person name="Klenk H.-P."/>
        </authorList>
    </citation>
    <scope>NUCLEOTIDE SEQUENCE [LARGE SCALE GENOMIC DNA]</scope>
    <source>
        <strain evidence="3 4">DSM 44581</strain>
    </source>
</reference>
<keyword evidence="2" id="KW-0472">Membrane</keyword>
<protein>
    <submittedName>
        <fullName evidence="3">Small-conductance mechanosensitive channel</fullName>
    </submittedName>
</protein>
<gene>
    <name evidence="3" type="ORF">JOE68_003444</name>
</gene>
<feature type="transmembrane region" description="Helical" evidence="2">
    <location>
        <begin position="87"/>
        <end position="114"/>
    </location>
</feature>
<keyword evidence="4" id="KW-1185">Reference proteome</keyword>
<accession>A0ABS2SAB9</accession>
<feature type="region of interest" description="Disordered" evidence="1">
    <location>
        <begin position="1"/>
        <end position="33"/>
    </location>
</feature>
<dbReference type="Proteomes" id="UP001195724">
    <property type="component" value="Unassembled WGS sequence"/>
</dbReference>
<feature type="transmembrane region" description="Helical" evidence="2">
    <location>
        <begin position="134"/>
        <end position="163"/>
    </location>
</feature>
<proteinExistence type="predicted"/>
<evidence type="ECO:0000313" key="4">
    <source>
        <dbReference type="Proteomes" id="UP001195724"/>
    </source>
</evidence>
<sequence>MTTPQDPDRGQQQPHIPPPPPLSESELQGTHGGAAALPAPKEVRISFWIWIAGAVLSAVGGLLALTQRDEVARVLRGTPQFADAPQAELDAAVAASVLFSIVFGLVIAGLYVLFAFKVRAGRNWARVTLTVLTALGLLSLLLGASVSGLLTSLLSVIAVALLYTRNSRAYFDSVKRAG</sequence>
<organism evidence="3 4">
    <name type="scientific">Saccharothrix algeriensis</name>
    <dbReference type="NCBI Taxonomy" id="173560"/>
    <lineage>
        <taxon>Bacteria</taxon>
        <taxon>Bacillati</taxon>
        <taxon>Actinomycetota</taxon>
        <taxon>Actinomycetes</taxon>
        <taxon>Pseudonocardiales</taxon>
        <taxon>Pseudonocardiaceae</taxon>
        <taxon>Saccharothrix</taxon>
    </lineage>
</organism>
<feature type="transmembrane region" description="Helical" evidence="2">
    <location>
        <begin position="47"/>
        <end position="66"/>
    </location>
</feature>
<evidence type="ECO:0000313" key="3">
    <source>
        <dbReference type="EMBL" id="MBM7812579.1"/>
    </source>
</evidence>
<comment type="caution">
    <text evidence="3">The sequence shown here is derived from an EMBL/GenBank/DDBJ whole genome shotgun (WGS) entry which is preliminary data.</text>
</comment>
<evidence type="ECO:0000256" key="1">
    <source>
        <dbReference type="SAM" id="MobiDB-lite"/>
    </source>
</evidence>
<name>A0ABS2SAB9_9PSEU</name>
<dbReference type="EMBL" id="JAFBCL010000001">
    <property type="protein sequence ID" value="MBM7812579.1"/>
    <property type="molecule type" value="Genomic_DNA"/>
</dbReference>
<keyword evidence="2" id="KW-1133">Transmembrane helix</keyword>